<dbReference type="Pfam" id="PF02518">
    <property type="entry name" value="HATPase_c"/>
    <property type="match status" value="1"/>
</dbReference>
<dbReference type="InterPro" id="IPR005467">
    <property type="entry name" value="His_kinase_dom"/>
</dbReference>
<dbReference type="SUPFAM" id="SSF47384">
    <property type="entry name" value="Homodimeric domain of signal transducing histidine kinase"/>
    <property type="match status" value="1"/>
</dbReference>
<feature type="domain" description="HAMP" evidence="15">
    <location>
        <begin position="211"/>
        <end position="264"/>
    </location>
</feature>
<dbReference type="RefSeq" id="WP_015749762.1">
    <property type="nucleotide sequence ID" value="NC_013235.1"/>
</dbReference>
<dbReference type="Pfam" id="PF00672">
    <property type="entry name" value="HAMP"/>
    <property type="match status" value="1"/>
</dbReference>
<comment type="subcellular location">
    <subcellularLocation>
        <location evidence="2">Cell membrane</location>
    </subcellularLocation>
</comment>
<dbReference type="GO" id="GO:0000155">
    <property type="term" value="F:phosphorelay sensor kinase activity"/>
    <property type="evidence" value="ECO:0007669"/>
    <property type="project" value="InterPro"/>
</dbReference>
<dbReference type="SMART" id="SM00304">
    <property type="entry name" value="HAMP"/>
    <property type="match status" value="1"/>
</dbReference>
<evidence type="ECO:0000259" key="14">
    <source>
        <dbReference type="PROSITE" id="PS50109"/>
    </source>
</evidence>
<dbReference type="InterPro" id="IPR003660">
    <property type="entry name" value="HAMP_dom"/>
</dbReference>
<dbReference type="InterPro" id="IPR003594">
    <property type="entry name" value="HATPase_dom"/>
</dbReference>
<dbReference type="EMBL" id="CP001737">
    <property type="protein sequence ID" value="ACV80948.1"/>
    <property type="molecule type" value="Genomic_DNA"/>
</dbReference>
<feature type="region of interest" description="Disordered" evidence="12">
    <location>
        <begin position="113"/>
        <end position="146"/>
    </location>
</feature>
<dbReference type="Gene3D" id="3.30.565.10">
    <property type="entry name" value="Histidine kinase-like ATPase, C-terminal domain"/>
    <property type="match status" value="1"/>
</dbReference>
<evidence type="ECO:0000256" key="6">
    <source>
        <dbReference type="ARBA" id="ARBA00022692"/>
    </source>
</evidence>
<evidence type="ECO:0000256" key="3">
    <source>
        <dbReference type="ARBA" id="ARBA00012438"/>
    </source>
</evidence>
<evidence type="ECO:0000256" key="10">
    <source>
        <dbReference type="ARBA" id="ARBA00023136"/>
    </source>
</evidence>
<dbReference type="Gene3D" id="6.10.340.10">
    <property type="match status" value="1"/>
</dbReference>
<dbReference type="eggNOG" id="COG2205">
    <property type="taxonomic scope" value="Bacteria"/>
</dbReference>
<dbReference type="InterPro" id="IPR003661">
    <property type="entry name" value="HisK_dim/P_dom"/>
</dbReference>
<feature type="transmembrane region" description="Helical" evidence="13">
    <location>
        <begin position="38"/>
        <end position="62"/>
    </location>
</feature>
<dbReference type="CDD" id="cd00082">
    <property type="entry name" value="HisKA"/>
    <property type="match status" value="1"/>
</dbReference>
<evidence type="ECO:0000256" key="5">
    <source>
        <dbReference type="ARBA" id="ARBA00022679"/>
    </source>
</evidence>
<feature type="compositionally biased region" description="Polar residues" evidence="12">
    <location>
        <begin position="1"/>
        <end position="14"/>
    </location>
</feature>
<keyword evidence="5" id="KW-0808">Transferase</keyword>
<name>C8X7U5_NAKMY</name>
<keyword evidence="8 13" id="KW-1133">Transmembrane helix</keyword>
<dbReference type="STRING" id="479431.Namu_4671"/>
<organism evidence="16 17">
    <name type="scientific">Nakamurella multipartita (strain ATCC 700099 / DSM 44233 / CIP 104796 / JCM 9543 / NBRC 105858 / Y-104)</name>
    <name type="common">Microsphaera multipartita</name>
    <dbReference type="NCBI Taxonomy" id="479431"/>
    <lineage>
        <taxon>Bacteria</taxon>
        <taxon>Bacillati</taxon>
        <taxon>Actinomycetota</taxon>
        <taxon>Actinomycetes</taxon>
        <taxon>Nakamurellales</taxon>
        <taxon>Nakamurellaceae</taxon>
        <taxon>Nakamurella</taxon>
    </lineage>
</organism>
<dbReference type="KEGG" id="nml:Namu_4671"/>
<evidence type="ECO:0000256" key="8">
    <source>
        <dbReference type="ARBA" id="ARBA00022989"/>
    </source>
</evidence>
<dbReference type="InParanoid" id="C8X7U5"/>
<dbReference type="OrthoDB" id="9786919at2"/>
<keyword evidence="4" id="KW-0597">Phosphoprotein</keyword>
<dbReference type="SMART" id="SM00387">
    <property type="entry name" value="HATPase_c"/>
    <property type="match status" value="1"/>
</dbReference>
<dbReference type="InterPro" id="IPR004358">
    <property type="entry name" value="Sig_transdc_His_kin-like_C"/>
</dbReference>
<evidence type="ECO:0000256" key="13">
    <source>
        <dbReference type="SAM" id="Phobius"/>
    </source>
</evidence>
<evidence type="ECO:0000256" key="11">
    <source>
        <dbReference type="SAM" id="Coils"/>
    </source>
</evidence>
<evidence type="ECO:0000259" key="15">
    <source>
        <dbReference type="PROSITE" id="PS50885"/>
    </source>
</evidence>
<dbReference type="InterPro" id="IPR050428">
    <property type="entry name" value="TCS_sensor_his_kinase"/>
</dbReference>
<dbReference type="PRINTS" id="PR00344">
    <property type="entry name" value="BCTRLSENSOR"/>
</dbReference>
<evidence type="ECO:0000256" key="1">
    <source>
        <dbReference type="ARBA" id="ARBA00000085"/>
    </source>
</evidence>
<dbReference type="PANTHER" id="PTHR45436:SF5">
    <property type="entry name" value="SENSOR HISTIDINE KINASE TRCS"/>
    <property type="match status" value="1"/>
</dbReference>
<keyword evidence="6 13" id="KW-0812">Transmembrane</keyword>
<evidence type="ECO:0000256" key="2">
    <source>
        <dbReference type="ARBA" id="ARBA00004236"/>
    </source>
</evidence>
<dbReference type="InterPro" id="IPR036890">
    <property type="entry name" value="HATPase_C_sf"/>
</dbReference>
<dbReference type="EC" id="2.7.13.3" evidence="3"/>
<proteinExistence type="predicted"/>
<comment type="catalytic activity">
    <reaction evidence="1">
        <text>ATP + protein L-histidine = ADP + protein N-phospho-L-histidine.</text>
        <dbReference type="EC" id="2.7.13.3"/>
    </reaction>
</comment>
<dbReference type="Pfam" id="PF00512">
    <property type="entry name" value="HisKA"/>
    <property type="match status" value="1"/>
</dbReference>
<keyword evidence="9" id="KW-0902">Two-component regulatory system</keyword>
<dbReference type="PROSITE" id="PS50885">
    <property type="entry name" value="HAMP"/>
    <property type="match status" value="1"/>
</dbReference>
<evidence type="ECO:0000256" key="4">
    <source>
        <dbReference type="ARBA" id="ARBA00022553"/>
    </source>
</evidence>
<feature type="compositionally biased region" description="Low complexity" evidence="12">
    <location>
        <begin position="117"/>
        <end position="126"/>
    </location>
</feature>
<evidence type="ECO:0000256" key="12">
    <source>
        <dbReference type="SAM" id="MobiDB-lite"/>
    </source>
</evidence>
<sequence>MTESATTDRLTGSSQPPPRNETPEQDRPVRTGSLRARVVVSVLVLLAIILVLLGVVVTTMLGTSLRDDLRQRLQDRAGYAVVLQQQGVTGQTLADQMSGGGIFSTFTAGGQEYVGRPDAAPQEQTPPTAPTPGNPPGGAPPLPQPAVEPEVAFTESAGQLTAQVTLPGGTLQLQASENDIERTLSTLRTIEIVAGVTALVITGLVLIRLVAVALRPLDRMASLARRIGAGTRGRRLRPTKPTTDLGRTAVAFDEMLDALETAEATAQQAQERMRRFLADASHDLRTPLAGIIAGSDALLRADFDELDRAEREQRLVAIVRQSRQAARLVDDLLLMARIDNHAANHPANPAANPETRSESVDLVEVVRQQVDAVALRRPDLRIGLRPVAENVSVRIDPDEVGRALANLLENAAQASPSGGQVTATVAVAPGPSGAHAYVTVQDDGPGVPDDQRDRIFERFVRLSTDRGGGGSGLGLPIARAIARRAGGDVVCRPPAAGVGARFELSLPLAGQ</sequence>
<accession>C8X7U5</accession>
<feature type="domain" description="Histidine kinase" evidence="14">
    <location>
        <begin position="279"/>
        <end position="510"/>
    </location>
</feature>
<feature type="region of interest" description="Disordered" evidence="12">
    <location>
        <begin position="1"/>
        <end position="29"/>
    </location>
</feature>
<dbReference type="SMART" id="SM00388">
    <property type="entry name" value="HisKA"/>
    <property type="match status" value="1"/>
</dbReference>
<dbReference type="CDD" id="cd06225">
    <property type="entry name" value="HAMP"/>
    <property type="match status" value="1"/>
</dbReference>
<dbReference type="AlphaFoldDB" id="C8X7U5"/>
<feature type="compositionally biased region" description="Pro residues" evidence="12">
    <location>
        <begin position="127"/>
        <end position="146"/>
    </location>
</feature>
<evidence type="ECO:0000313" key="17">
    <source>
        <dbReference type="Proteomes" id="UP000002218"/>
    </source>
</evidence>
<dbReference type="CDD" id="cd00075">
    <property type="entry name" value="HATPase"/>
    <property type="match status" value="1"/>
</dbReference>
<keyword evidence="11" id="KW-0175">Coiled coil</keyword>
<gene>
    <name evidence="16" type="ordered locus">Namu_4671</name>
</gene>
<protein>
    <recommendedName>
        <fullName evidence="3">histidine kinase</fullName>
        <ecNumber evidence="3">2.7.13.3</ecNumber>
    </recommendedName>
</protein>
<evidence type="ECO:0000256" key="7">
    <source>
        <dbReference type="ARBA" id="ARBA00022777"/>
    </source>
</evidence>
<dbReference type="GO" id="GO:0005886">
    <property type="term" value="C:plasma membrane"/>
    <property type="evidence" value="ECO:0007669"/>
    <property type="project" value="UniProtKB-SubCell"/>
</dbReference>
<reference evidence="17" key="1">
    <citation type="submission" date="2009-09" db="EMBL/GenBank/DDBJ databases">
        <title>The complete genome of Nakamurella multipartita DSM 44233.</title>
        <authorList>
            <consortium name="US DOE Joint Genome Institute (JGI-PGF)"/>
            <person name="Lucas S."/>
            <person name="Copeland A."/>
            <person name="Lapidus A."/>
            <person name="Glavina del Rio T."/>
            <person name="Dalin E."/>
            <person name="Tice H."/>
            <person name="Bruce D."/>
            <person name="Goodwin L."/>
            <person name="Pitluck S."/>
            <person name="Kyrpides N."/>
            <person name="Mavromatis K."/>
            <person name="Ivanova N."/>
            <person name="Ovchinnikova G."/>
            <person name="Sims D."/>
            <person name="Meincke L."/>
            <person name="Brettin T."/>
            <person name="Detter J.C."/>
            <person name="Han C."/>
            <person name="Larimer F."/>
            <person name="Land M."/>
            <person name="Hauser L."/>
            <person name="Markowitz V."/>
            <person name="Cheng J.-F."/>
            <person name="Hugenholtz P."/>
            <person name="Woyke T."/>
            <person name="Wu D."/>
            <person name="Klenk H.-P."/>
            <person name="Eisen J.A."/>
        </authorList>
    </citation>
    <scope>NUCLEOTIDE SEQUENCE [LARGE SCALE GENOMIC DNA]</scope>
    <source>
        <strain evidence="17">ATCC 700099 / DSM 44233 / CIP 104796 / JCM 9543 / NBRC 105858 / Y-104</strain>
    </source>
</reference>
<dbReference type="PROSITE" id="PS50109">
    <property type="entry name" value="HIS_KIN"/>
    <property type="match status" value="1"/>
</dbReference>
<keyword evidence="10 13" id="KW-0472">Membrane</keyword>
<feature type="transmembrane region" description="Helical" evidence="13">
    <location>
        <begin position="192"/>
        <end position="214"/>
    </location>
</feature>
<keyword evidence="17" id="KW-1185">Reference proteome</keyword>
<evidence type="ECO:0000256" key="9">
    <source>
        <dbReference type="ARBA" id="ARBA00023012"/>
    </source>
</evidence>
<keyword evidence="7 16" id="KW-0418">Kinase</keyword>
<dbReference type="Gene3D" id="1.10.287.130">
    <property type="match status" value="1"/>
</dbReference>
<dbReference type="Proteomes" id="UP000002218">
    <property type="component" value="Chromosome"/>
</dbReference>
<evidence type="ECO:0000313" key="16">
    <source>
        <dbReference type="EMBL" id="ACV80948.1"/>
    </source>
</evidence>
<dbReference type="HOGENOM" id="CLU_000445_89_6_11"/>
<reference evidence="16 17" key="2">
    <citation type="journal article" date="2010" name="Stand. Genomic Sci.">
        <title>Complete genome sequence of Nakamurella multipartita type strain (Y-104).</title>
        <authorList>
            <person name="Tice H."/>
            <person name="Mayilraj S."/>
            <person name="Sims D."/>
            <person name="Lapidus A."/>
            <person name="Nolan M."/>
            <person name="Lucas S."/>
            <person name="Glavina Del Rio T."/>
            <person name="Copeland A."/>
            <person name="Cheng J.F."/>
            <person name="Meincke L."/>
            <person name="Bruce D."/>
            <person name="Goodwin L."/>
            <person name="Pitluck S."/>
            <person name="Ivanova N."/>
            <person name="Mavromatis K."/>
            <person name="Ovchinnikova G."/>
            <person name="Pati A."/>
            <person name="Chen A."/>
            <person name="Palaniappan K."/>
            <person name="Land M."/>
            <person name="Hauser L."/>
            <person name="Chang Y.J."/>
            <person name="Jeffries C.D."/>
            <person name="Detter J.C."/>
            <person name="Brettin T."/>
            <person name="Rohde M."/>
            <person name="Goker M."/>
            <person name="Bristow J."/>
            <person name="Eisen J.A."/>
            <person name="Markowitz V."/>
            <person name="Hugenholtz P."/>
            <person name="Kyrpides N.C."/>
            <person name="Klenk H.P."/>
            <person name="Chen F."/>
        </authorList>
    </citation>
    <scope>NUCLEOTIDE SEQUENCE [LARGE SCALE GENOMIC DNA]</scope>
    <source>
        <strain evidence="17">ATCC 700099 / DSM 44233 / CIP 104796 / JCM 9543 / NBRC 105858 / Y-104</strain>
    </source>
</reference>
<dbReference type="PANTHER" id="PTHR45436">
    <property type="entry name" value="SENSOR HISTIDINE KINASE YKOH"/>
    <property type="match status" value="1"/>
</dbReference>
<dbReference type="InterPro" id="IPR036097">
    <property type="entry name" value="HisK_dim/P_sf"/>
</dbReference>
<feature type="coiled-coil region" evidence="11">
    <location>
        <begin position="252"/>
        <end position="279"/>
    </location>
</feature>
<dbReference type="SUPFAM" id="SSF55874">
    <property type="entry name" value="ATPase domain of HSP90 chaperone/DNA topoisomerase II/histidine kinase"/>
    <property type="match status" value="1"/>
</dbReference>